<dbReference type="EMBL" id="WTUX01000010">
    <property type="protein sequence ID" value="MZR12388.1"/>
    <property type="molecule type" value="Genomic_DNA"/>
</dbReference>
<dbReference type="InterPro" id="IPR025297">
    <property type="entry name" value="DUF4159"/>
</dbReference>
<evidence type="ECO:0000259" key="3">
    <source>
        <dbReference type="Pfam" id="PF07584"/>
    </source>
</evidence>
<evidence type="ECO:0000256" key="1">
    <source>
        <dbReference type="SAM" id="MobiDB-lite"/>
    </source>
</evidence>
<keyword evidence="2" id="KW-0812">Transmembrane</keyword>
<proteinExistence type="predicted"/>
<feature type="region of interest" description="Disordered" evidence="1">
    <location>
        <begin position="237"/>
        <end position="256"/>
    </location>
</feature>
<reference evidence="5 6" key="1">
    <citation type="submission" date="2019-12" db="EMBL/GenBank/DDBJ databases">
        <title>Maritimibacter sp. nov. sp. isolated from sea sand.</title>
        <authorList>
            <person name="Kim J."/>
            <person name="Jeong S.E."/>
            <person name="Jung H.S."/>
            <person name="Jeon C.O."/>
        </authorList>
    </citation>
    <scope>NUCLEOTIDE SEQUENCE [LARGE SCALE GENOMIC DNA]</scope>
    <source>
        <strain evidence="5 6">DP07</strain>
    </source>
</reference>
<evidence type="ECO:0000313" key="6">
    <source>
        <dbReference type="Proteomes" id="UP000467322"/>
    </source>
</evidence>
<dbReference type="RefSeq" id="WP_161350512.1">
    <property type="nucleotide sequence ID" value="NZ_WTUX01000010.1"/>
</dbReference>
<evidence type="ECO:0000313" key="5">
    <source>
        <dbReference type="EMBL" id="MZR12388.1"/>
    </source>
</evidence>
<name>A0A845M217_9RHOB</name>
<feature type="transmembrane region" description="Helical" evidence="2">
    <location>
        <begin position="61"/>
        <end position="83"/>
    </location>
</feature>
<dbReference type="InterPro" id="IPR024163">
    <property type="entry name" value="Aerotolerance_reg_N"/>
</dbReference>
<dbReference type="Gene3D" id="3.40.50.880">
    <property type="match status" value="1"/>
</dbReference>
<dbReference type="Pfam" id="PF13709">
    <property type="entry name" value="DUF4159"/>
    <property type="match status" value="1"/>
</dbReference>
<feature type="domain" description="Aerotolerance regulator N-terminal" evidence="3">
    <location>
        <begin position="7"/>
        <end position="81"/>
    </location>
</feature>
<evidence type="ECO:0000259" key="4">
    <source>
        <dbReference type="Pfam" id="PF13709"/>
    </source>
</evidence>
<accession>A0A845M217</accession>
<dbReference type="Proteomes" id="UP000467322">
    <property type="component" value="Unassembled WGS sequence"/>
</dbReference>
<evidence type="ECO:0000256" key="2">
    <source>
        <dbReference type="SAM" id="Phobius"/>
    </source>
</evidence>
<dbReference type="InterPro" id="IPR029062">
    <property type="entry name" value="Class_I_gatase-like"/>
</dbReference>
<dbReference type="Pfam" id="PF07584">
    <property type="entry name" value="BatA"/>
    <property type="match status" value="1"/>
</dbReference>
<dbReference type="InterPro" id="IPR011933">
    <property type="entry name" value="Double_TM_dom"/>
</dbReference>
<keyword evidence="2" id="KW-0472">Membrane</keyword>
<dbReference type="AlphaFoldDB" id="A0A845M217"/>
<feature type="domain" description="DUF4159" evidence="4">
    <location>
        <begin position="691"/>
        <end position="911"/>
    </location>
</feature>
<dbReference type="PANTHER" id="PTHR37464:SF1">
    <property type="entry name" value="BLL2463 PROTEIN"/>
    <property type="match status" value="1"/>
</dbReference>
<dbReference type="NCBIfam" id="TIGR02226">
    <property type="entry name" value="two_anch"/>
    <property type="match status" value="1"/>
</dbReference>
<organism evidence="5 6">
    <name type="scientific">Maritimibacter harenae</name>
    <dbReference type="NCBI Taxonomy" id="2606218"/>
    <lineage>
        <taxon>Bacteria</taxon>
        <taxon>Pseudomonadati</taxon>
        <taxon>Pseudomonadota</taxon>
        <taxon>Alphaproteobacteria</taxon>
        <taxon>Rhodobacterales</taxon>
        <taxon>Roseobacteraceae</taxon>
        <taxon>Maritimibacter</taxon>
    </lineage>
</organism>
<keyword evidence="6" id="KW-1185">Reference proteome</keyword>
<comment type="caution">
    <text evidence="5">The sequence shown here is derived from an EMBL/GenBank/DDBJ whole genome shotgun (WGS) entry which is preliminary data.</text>
</comment>
<dbReference type="SUPFAM" id="SSF52317">
    <property type="entry name" value="Class I glutamine amidotransferase-like"/>
    <property type="match status" value="1"/>
</dbReference>
<sequence>MFTLGPIGFVTPWLLAALVALPVLWLILRAIPPAPIRRAFPGVALLLGLEDEDSEADRTPWWLLLLRMLAVGAMILGFAGPVLNPDPVQSGSGPLVVLVDDSYAAAPDWAARLDAAEQRLEAAAASGRRVAVVALNDLPPEGGLPLRAASDAQARLEGLLPKAWPVDHAPALEWLDTVEGGFETLWISDGLAGSDRAALARELQARGGLTVMEPPSPRIGLQPARIADGMVRLSATRSRAEAPQEIEVTGQGPDPAGIERELARATLTFEQGATEAVAEISLPPELRNRIDRFEVEGVRSAGTVSLTDDTLRRRKVALIGGASEEGLELLSPLHYLREALEPTADVLEGTLSDLIAASPDVFILADVAALAPGDKDALEEWVAEGGLLLRFAGPRLAAADTGRGEVDPLLPVRLRVGGRDVGGAMSWGEPRGLAPFPEDSPFYGLEIPDDVQVTSQVLAEPGPQLAERTIAALADGTPLVTRKTLADGQVVLVHVSANAEWSTLPLSGLFVQMLERLAVSTRTGAPEAGELEGTTWVPETLLDGFGSLDDAGERPGVAGERLTGTVGPDLPPGLYADEDRRVAVNVIGEDDVLRPASWPAAVTPEWAGEREETDLSGLLLLLALAALAVDVIASLYLSGRLTRGGDGGKAAATAALFGIALMIAPEARAQEAATPTESPEAAPIAAASEVTLAFVRTGDPELDRVSEAGLLGLSQQLFQRTSVEPNPPVGVDIESDELAVYPILYWPVSAEQPAPSAEAYAKLNAYLRGGGMIVFDTRDGDVAGFGSSATPEGSRLRTLARPLDIPPLEPVPEDHVLTRTFYLLSDFPGRYFGQAVWVEASPPDAERAEGMPFRNLNDGVTPVIIGGNDWASAWAVNENGTPMLPVGRGFAGERQREIAYRFGVNLVMHVLTGNYKSDQVHVPALLERLGQ</sequence>
<dbReference type="CDD" id="cd03143">
    <property type="entry name" value="A4_beta-galactosidase_middle_domain"/>
    <property type="match status" value="1"/>
</dbReference>
<dbReference type="Gene3D" id="3.40.50.12140">
    <property type="entry name" value="Domain of unknown function DUF4159"/>
    <property type="match status" value="1"/>
</dbReference>
<protein>
    <submittedName>
        <fullName evidence="5">DUF4159 domain-containing protein</fullName>
    </submittedName>
</protein>
<keyword evidence="2" id="KW-1133">Transmembrane helix</keyword>
<dbReference type="PANTHER" id="PTHR37464">
    <property type="entry name" value="BLL2463 PROTEIN"/>
    <property type="match status" value="1"/>
</dbReference>
<feature type="transmembrane region" description="Helical" evidence="2">
    <location>
        <begin position="6"/>
        <end position="28"/>
    </location>
</feature>
<gene>
    <name evidence="5" type="ORF">GQE99_05090</name>
</gene>